<evidence type="ECO:0000313" key="2">
    <source>
        <dbReference type="EMBL" id="UOE32563.1"/>
    </source>
</evidence>
<keyword evidence="3" id="KW-1185">Reference proteome</keyword>
<reference evidence="2 3" key="1">
    <citation type="submission" date="2022-03" db="EMBL/GenBank/DDBJ databases">
        <title>Hymenobactersp. isolated from the air.</title>
        <authorList>
            <person name="Won M."/>
            <person name="Kwon S.-W."/>
        </authorList>
    </citation>
    <scope>NUCLEOTIDE SEQUENCE [LARGE SCALE GENOMIC DNA]</scope>
    <source>
        <strain evidence="2 3">KACC 22596</strain>
    </source>
</reference>
<evidence type="ECO:0008006" key="4">
    <source>
        <dbReference type="Google" id="ProtNLM"/>
    </source>
</evidence>
<keyword evidence="1" id="KW-0732">Signal</keyword>
<proteinExistence type="predicted"/>
<organism evidence="2 3">
    <name type="scientific">Hymenobacter monticola</name>
    <dbReference type="NCBI Taxonomy" id="1705399"/>
    <lineage>
        <taxon>Bacteria</taxon>
        <taxon>Pseudomonadati</taxon>
        <taxon>Bacteroidota</taxon>
        <taxon>Cytophagia</taxon>
        <taxon>Cytophagales</taxon>
        <taxon>Hymenobacteraceae</taxon>
        <taxon>Hymenobacter</taxon>
    </lineage>
</organism>
<accession>A0ABY4B469</accession>
<dbReference type="RefSeq" id="WP_243511390.1">
    <property type="nucleotide sequence ID" value="NZ_CP094534.1"/>
</dbReference>
<evidence type="ECO:0000256" key="1">
    <source>
        <dbReference type="SAM" id="SignalP"/>
    </source>
</evidence>
<feature type="signal peptide" evidence="1">
    <location>
        <begin position="1"/>
        <end position="31"/>
    </location>
</feature>
<evidence type="ECO:0000313" key="3">
    <source>
        <dbReference type="Proteomes" id="UP000831390"/>
    </source>
</evidence>
<name>A0ABY4B469_9BACT</name>
<feature type="chain" id="PRO_5045896499" description="Outer membrane protein beta-barrel domain-containing protein" evidence="1">
    <location>
        <begin position="32"/>
        <end position="246"/>
    </location>
</feature>
<dbReference type="EMBL" id="CP094534">
    <property type="protein sequence ID" value="UOE32563.1"/>
    <property type="molecule type" value="Genomic_DNA"/>
</dbReference>
<protein>
    <recommendedName>
        <fullName evidence="4">Outer membrane protein beta-barrel domain-containing protein</fullName>
    </recommendedName>
</protein>
<dbReference type="Proteomes" id="UP000831390">
    <property type="component" value="Chromosome"/>
</dbReference>
<sequence>MPQLANHVRNWVLQGAALTALVLAGAPAVYAQQVLVQANVANDTVKTTFGPNRRYFGHAYFGYALLAGPAGRGAELRGGLSSAELRGGGRFKVRFSQAVALNLDLGYAFQHFELAQTDHKVVPSATRHREEGLNLHQLYSEISLRLNAGRRGNSVGSYLDLIADGGWAAATSHSTEDEPAPGIGSVETTERGLPYLRRWSGSAGARLGFDRYALVARYRLTPAFGPAYAAWPELPRWALGFEIGLF</sequence>
<gene>
    <name evidence="2" type="ORF">MTP16_15665</name>
</gene>